<protein>
    <submittedName>
        <fullName evidence="2">Uncharacterized protein</fullName>
    </submittedName>
</protein>
<keyword evidence="1" id="KW-0472">Membrane</keyword>
<keyword evidence="1" id="KW-0812">Transmembrane</keyword>
<name>A0A1W1EIR5_9ZZZZ</name>
<keyword evidence="1" id="KW-1133">Transmembrane helix</keyword>
<reference evidence="2" key="1">
    <citation type="submission" date="2016-10" db="EMBL/GenBank/DDBJ databases">
        <authorList>
            <person name="de Groot N.N."/>
        </authorList>
    </citation>
    <scope>NUCLEOTIDE SEQUENCE</scope>
</reference>
<sequence length="38" mass="4199">MNYFDKIPNNKIIVISLITTSILFGAKSTIEKAKESGI</sequence>
<evidence type="ECO:0000313" key="2">
    <source>
        <dbReference type="EMBL" id="SHO80692.1"/>
    </source>
</evidence>
<feature type="transmembrane region" description="Helical" evidence="1">
    <location>
        <begin position="12"/>
        <end position="30"/>
    </location>
</feature>
<evidence type="ECO:0000256" key="1">
    <source>
        <dbReference type="SAM" id="Phobius"/>
    </source>
</evidence>
<organism evidence="2">
    <name type="scientific">hydrothermal vent metagenome</name>
    <dbReference type="NCBI Taxonomy" id="652676"/>
    <lineage>
        <taxon>unclassified sequences</taxon>
        <taxon>metagenomes</taxon>
        <taxon>ecological metagenomes</taxon>
    </lineage>
</organism>
<gene>
    <name evidence="2" type="ORF">MNB_SV-15-295</name>
</gene>
<dbReference type="AlphaFoldDB" id="A0A1W1EIR5"/>
<dbReference type="EMBL" id="FRYL01000016">
    <property type="protein sequence ID" value="SHO80692.1"/>
    <property type="molecule type" value="Genomic_DNA"/>
</dbReference>
<accession>A0A1W1EIR5</accession>
<proteinExistence type="predicted"/>